<evidence type="ECO:0000256" key="9">
    <source>
        <dbReference type="PIRSR" id="PIRSR600895-51"/>
    </source>
</evidence>
<evidence type="ECO:0000313" key="12">
    <source>
        <dbReference type="EMBL" id="MCX2523468.1"/>
    </source>
</evidence>
<dbReference type="PANTHER" id="PTHR10395:SF7">
    <property type="entry name" value="5-HYDROXYISOURATE HYDROLASE"/>
    <property type="match status" value="1"/>
</dbReference>
<dbReference type="Pfam" id="PF00576">
    <property type="entry name" value="Transthyretin"/>
    <property type="match status" value="1"/>
</dbReference>
<feature type="binding site" evidence="9">
    <location>
        <position position="7"/>
    </location>
    <ligand>
        <name>substrate</name>
    </ligand>
</feature>
<comment type="catalytic activity">
    <reaction evidence="1 10">
        <text>5-hydroxyisourate + H2O = 5-hydroxy-2-oxo-4-ureido-2,5-dihydro-1H-imidazole-5-carboxylate + H(+)</text>
        <dbReference type="Rhea" id="RHEA:23736"/>
        <dbReference type="ChEBI" id="CHEBI:15377"/>
        <dbReference type="ChEBI" id="CHEBI:15378"/>
        <dbReference type="ChEBI" id="CHEBI:18072"/>
        <dbReference type="ChEBI" id="CHEBI:58639"/>
        <dbReference type="EC" id="3.5.2.17"/>
    </reaction>
</comment>
<evidence type="ECO:0000256" key="5">
    <source>
        <dbReference type="ARBA" id="ARBA00012609"/>
    </source>
</evidence>
<dbReference type="EMBL" id="JAPIVE010000001">
    <property type="protein sequence ID" value="MCX2523468.1"/>
    <property type="molecule type" value="Genomic_DNA"/>
</dbReference>
<dbReference type="PRINTS" id="PR00189">
    <property type="entry name" value="TRNSTHYRETIN"/>
</dbReference>
<name>A0AA41ZKL9_9GAMM</name>
<feature type="binding site" evidence="9">
    <location>
        <position position="108"/>
    </location>
    <ligand>
        <name>substrate</name>
    </ligand>
</feature>
<gene>
    <name evidence="12" type="primary">uraH</name>
    <name evidence="12" type="ORF">OQ287_04375</name>
</gene>
<accession>A0AA41ZKL9</accession>
<dbReference type="Proteomes" id="UP001165678">
    <property type="component" value="Unassembled WGS sequence"/>
</dbReference>
<comment type="function">
    <text evidence="2">Catalyzes the hydrolysis of 5-hydroxyisourate (HIU) to 2-oxo-4-hydroxy-4-carboxy-5-ureidoimidazoline (OHCU).</text>
</comment>
<comment type="caution">
    <text evidence="12">The sequence shown here is derived from an EMBL/GenBank/DDBJ whole genome shotgun (WGS) entry which is preliminary data.</text>
</comment>
<dbReference type="RefSeq" id="WP_250936984.1">
    <property type="nucleotide sequence ID" value="NZ_JAMLJK010000001.1"/>
</dbReference>
<comment type="subunit">
    <text evidence="4 10">Homotetramer.</text>
</comment>
<dbReference type="InterPro" id="IPR000895">
    <property type="entry name" value="Transthyretin/HIU_hydrolase"/>
</dbReference>
<sequence>MTRLTTHVLDQAAGRPAAGVRLRLYREGETDALADTFTNADGRVDQPLLEGSDVAGRYVLVFSVGDYFAANGQHQARFLDDVPVAFTLADEAHYHVPLLVTPWAYSVYRGS</sequence>
<feature type="binding site" evidence="9">
    <location>
        <position position="43"/>
    </location>
    <ligand>
        <name>substrate</name>
    </ligand>
</feature>
<organism evidence="12 13">
    <name type="scientific">Larsenimonas rhizosphaerae</name>
    <dbReference type="NCBI Taxonomy" id="2944682"/>
    <lineage>
        <taxon>Bacteria</taxon>
        <taxon>Pseudomonadati</taxon>
        <taxon>Pseudomonadota</taxon>
        <taxon>Gammaproteobacteria</taxon>
        <taxon>Oceanospirillales</taxon>
        <taxon>Halomonadaceae</taxon>
        <taxon>Larsenimonas</taxon>
    </lineage>
</organism>
<dbReference type="EC" id="3.5.2.17" evidence="5 10"/>
<dbReference type="InterPro" id="IPR023416">
    <property type="entry name" value="Transthyretin/HIU_hydrolase_d"/>
</dbReference>
<comment type="similarity">
    <text evidence="3 10">Belongs to the transthyretin family. 5-hydroxyisourate hydrolase subfamily.</text>
</comment>
<dbReference type="PANTHER" id="PTHR10395">
    <property type="entry name" value="URICASE AND TRANSTHYRETIN-RELATED"/>
    <property type="match status" value="1"/>
</dbReference>
<dbReference type="InterPro" id="IPR014306">
    <property type="entry name" value="Hydroxyisourate_hydrolase"/>
</dbReference>
<evidence type="ECO:0000256" key="6">
    <source>
        <dbReference type="ARBA" id="ARBA00017539"/>
    </source>
</evidence>
<dbReference type="CDD" id="cd05822">
    <property type="entry name" value="TLP_HIUase"/>
    <property type="match status" value="1"/>
</dbReference>
<evidence type="ECO:0000256" key="7">
    <source>
        <dbReference type="ARBA" id="ARBA00022631"/>
    </source>
</evidence>
<evidence type="ECO:0000313" key="13">
    <source>
        <dbReference type="Proteomes" id="UP001165678"/>
    </source>
</evidence>
<dbReference type="InterPro" id="IPR036817">
    <property type="entry name" value="Transthyretin/HIU_hydrolase_sf"/>
</dbReference>
<evidence type="ECO:0000256" key="4">
    <source>
        <dbReference type="ARBA" id="ARBA00011881"/>
    </source>
</evidence>
<reference evidence="12" key="1">
    <citation type="submission" date="2022-11" db="EMBL/GenBank/DDBJ databases">
        <title>Larsenimonas rhizosphaerae sp. nov., isolated from a tidal mudflat.</title>
        <authorList>
            <person name="Lee S.D."/>
            <person name="Kim I.S."/>
        </authorList>
    </citation>
    <scope>NUCLEOTIDE SEQUENCE</scope>
    <source>
        <strain evidence="12">GH2-1</strain>
    </source>
</reference>
<evidence type="ECO:0000256" key="8">
    <source>
        <dbReference type="ARBA" id="ARBA00022801"/>
    </source>
</evidence>
<dbReference type="GO" id="GO:0033971">
    <property type="term" value="F:hydroxyisourate hydrolase activity"/>
    <property type="evidence" value="ECO:0007669"/>
    <property type="project" value="UniProtKB-EC"/>
</dbReference>
<keyword evidence="13" id="KW-1185">Reference proteome</keyword>
<evidence type="ECO:0000259" key="11">
    <source>
        <dbReference type="Pfam" id="PF00576"/>
    </source>
</evidence>
<evidence type="ECO:0000256" key="2">
    <source>
        <dbReference type="ARBA" id="ARBA00002704"/>
    </source>
</evidence>
<dbReference type="SUPFAM" id="SSF49472">
    <property type="entry name" value="Transthyretin (synonym: prealbumin)"/>
    <property type="match status" value="1"/>
</dbReference>
<evidence type="ECO:0000256" key="3">
    <source>
        <dbReference type="ARBA" id="ARBA00009850"/>
    </source>
</evidence>
<keyword evidence="7 10" id="KW-0659">Purine metabolism</keyword>
<keyword evidence="8 10" id="KW-0378">Hydrolase</keyword>
<protein>
    <recommendedName>
        <fullName evidence="6 10">5-hydroxyisourate hydrolase</fullName>
        <shortName evidence="10">HIU hydrolase</shortName>
        <shortName evidence="10">HIUHase</shortName>
        <ecNumber evidence="5 10">3.5.2.17</ecNumber>
    </recommendedName>
</protein>
<proteinExistence type="inferred from homology"/>
<dbReference type="GO" id="GO:0006144">
    <property type="term" value="P:purine nucleobase metabolic process"/>
    <property type="evidence" value="ECO:0007669"/>
    <property type="project" value="UniProtKB-KW"/>
</dbReference>
<dbReference type="AlphaFoldDB" id="A0AA41ZKL9"/>
<feature type="domain" description="Transthyretin/hydroxyisourate hydrolase" evidence="11">
    <location>
        <begin position="4"/>
        <end position="110"/>
    </location>
</feature>
<evidence type="ECO:0000256" key="1">
    <source>
        <dbReference type="ARBA" id="ARBA00001043"/>
    </source>
</evidence>
<evidence type="ECO:0000256" key="10">
    <source>
        <dbReference type="RuleBase" id="RU361270"/>
    </source>
</evidence>
<dbReference type="NCBIfam" id="TIGR02962">
    <property type="entry name" value="hdxy_isourate"/>
    <property type="match status" value="1"/>
</dbReference>
<dbReference type="Gene3D" id="2.60.40.180">
    <property type="entry name" value="Transthyretin/hydroxyisourate hydrolase domain"/>
    <property type="match status" value="1"/>
</dbReference>